<dbReference type="Pfam" id="PF23359">
    <property type="entry name" value="Lsr2_DNA-bd"/>
    <property type="match status" value="1"/>
</dbReference>
<evidence type="ECO:0000313" key="5">
    <source>
        <dbReference type="EMBL" id="GAA1754205.1"/>
    </source>
</evidence>
<dbReference type="Gene3D" id="4.10.320.10">
    <property type="entry name" value="E3-binding domain"/>
    <property type="match status" value="1"/>
</dbReference>
<organism evidence="5 6">
    <name type="scientific">Luedemannella helvata</name>
    <dbReference type="NCBI Taxonomy" id="349315"/>
    <lineage>
        <taxon>Bacteria</taxon>
        <taxon>Bacillati</taxon>
        <taxon>Actinomycetota</taxon>
        <taxon>Actinomycetes</taxon>
        <taxon>Micromonosporales</taxon>
        <taxon>Micromonosporaceae</taxon>
        <taxon>Luedemannella</taxon>
    </lineage>
</organism>
<dbReference type="Pfam" id="PF11774">
    <property type="entry name" value="Lsr2"/>
    <property type="match status" value="1"/>
</dbReference>
<dbReference type="RefSeq" id="WP_344080943.1">
    <property type="nucleotide sequence ID" value="NZ_BAAALS010000011.1"/>
</dbReference>
<dbReference type="InterPro" id="IPR024412">
    <property type="entry name" value="Lsr2_dim_dom"/>
</dbReference>
<dbReference type="InterPro" id="IPR042261">
    <property type="entry name" value="Lsr2-like_dimerization"/>
</dbReference>
<protein>
    <submittedName>
        <fullName evidence="5">Lsr2 family protein</fullName>
    </submittedName>
</protein>
<evidence type="ECO:0000256" key="2">
    <source>
        <dbReference type="SAM" id="MobiDB-lite"/>
    </source>
</evidence>
<sequence>MAKETVVKLIDDLDGTTADETVKFGLDGVSYEIDLSEKNAHKLREFLAPYVEKGSRSDRRRAVTIGGRSATARGRGAAAEREQNKAIRTWAQRKGISVAPRGRIKQEIVEQYHKEAGR</sequence>
<evidence type="ECO:0000256" key="1">
    <source>
        <dbReference type="ARBA" id="ARBA00023125"/>
    </source>
</evidence>
<keyword evidence="1" id="KW-0238">DNA-binding</keyword>
<dbReference type="InterPro" id="IPR036625">
    <property type="entry name" value="E3-bd_dom_sf"/>
</dbReference>
<keyword evidence="6" id="KW-1185">Reference proteome</keyword>
<dbReference type="InterPro" id="IPR055370">
    <property type="entry name" value="Lsr2_DNA-bd"/>
</dbReference>
<evidence type="ECO:0000313" key="6">
    <source>
        <dbReference type="Proteomes" id="UP001500655"/>
    </source>
</evidence>
<dbReference type="Proteomes" id="UP001500655">
    <property type="component" value="Unassembled WGS sequence"/>
</dbReference>
<gene>
    <name evidence="5" type="ORF">GCM10009681_26700</name>
</gene>
<accession>A0ABN2KEV1</accession>
<feature type="compositionally biased region" description="Low complexity" evidence="2">
    <location>
        <begin position="66"/>
        <end position="77"/>
    </location>
</feature>
<proteinExistence type="predicted"/>
<name>A0ABN2KEV1_9ACTN</name>
<feature type="domain" description="Lsr2 DNA-binding" evidence="4">
    <location>
        <begin position="80"/>
        <end position="114"/>
    </location>
</feature>
<dbReference type="EMBL" id="BAAALS010000011">
    <property type="protein sequence ID" value="GAA1754205.1"/>
    <property type="molecule type" value="Genomic_DNA"/>
</dbReference>
<feature type="domain" description="Lsr2 dimerization" evidence="3">
    <location>
        <begin position="1"/>
        <end position="56"/>
    </location>
</feature>
<feature type="region of interest" description="Disordered" evidence="2">
    <location>
        <begin position="58"/>
        <end position="84"/>
    </location>
</feature>
<reference evidence="5 6" key="1">
    <citation type="journal article" date="2019" name="Int. J. Syst. Evol. Microbiol.">
        <title>The Global Catalogue of Microorganisms (GCM) 10K type strain sequencing project: providing services to taxonomists for standard genome sequencing and annotation.</title>
        <authorList>
            <consortium name="The Broad Institute Genomics Platform"/>
            <consortium name="The Broad Institute Genome Sequencing Center for Infectious Disease"/>
            <person name="Wu L."/>
            <person name="Ma J."/>
        </authorList>
    </citation>
    <scope>NUCLEOTIDE SEQUENCE [LARGE SCALE GENOMIC DNA]</scope>
    <source>
        <strain evidence="5 6">JCM 13249</strain>
    </source>
</reference>
<evidence type="ECO:0000259" key="4">
    <source>
        <dbReference type="Pfam" id="PF23359"/>
    </source>
</evidence>
<comment type="caution">
    <text evidence="5">The sequence shown here is derived from an EMBL/GenBank/DDBJ whole genome shotgun (WGS) entry which is preliminary data.</text>
</comment>
<evidence type="ECO:0000259" key="3">
    <source>
        <dbReference type="Pfam" id="PF11774"/>
    </source>
</evidence>
<dbReference type="Gene3D" id="3.30.60.230">
    <property type="entry name" value="Lsr2, dimerization domain"/>
    <property type="match status" value="1"/>
</dbReference>